<feature type="non-terminal residue" evidence="1">
    <location>
        <position position="1"/>
    </location>
</feature>
<sequence length="31" mass="3467">LLGKEREQTIEVSAPAGTFSYCIEDIQRKSP</sequence>
<evidence type="ECO:0000313" key="1">
    <source>
        <dbReference type="EMBL" id="GAH66558.1"/>
    </source>
</evidence>
<reference evidence="1" key="1">
    <citation type="journal article" date="2014" name="Front. Microbiol.">
        <title>High frequency of phylogenetically diverse reductive dehalogenase-homologous genes in deep subseafloor sedimentary metagenomes.</title>
        <authorList>
            <person name="Kawai M."/>
            <person name="Futagami T."/>
            <person name="Toyoda A."/>
            <person name="Takaki Y."/>
            <person name="Nishi S."/>
            <person name="Hori S."/>
            <person name="Arai W."/>
            <person name="Tsubouchi T."/>
            <person name="Morono Y."/>
            <person name="Uchiyama I."/>
            <person name="Ito T."/>
            <person name="Fujiyama A."/>
            <person name="Inagaki F."/>
            <person name="Takami H."/>
        </authorList>
    </citation>
    <scope>NUCLEOTIDE SEQUENCE</scope>
    <source>
        <strain evidence="1">Expedition CK06-06</strain>
    </source>
</reference>
<name>X1J9Y3_9ZZZZ</name>
<proteinExistence type="predicted"/>
<dbReference type="AlphaFoldDB" id="X1J9Y3"/>
<organism evidence="1">
    <name type="scientific">marine sediment metagenome</name>
    <dbReference type="NCBI Taxonomy" id="412755"/>
    <lineage>
        <taxon>unclassified sequences</taxon>
        <taxon>metagenomes</taxon>
        <taxon>ecological metagenomes</taxon>
    </lineage>
</organism>
<gene>
    <name evidence="1" type="ORF">S03H2_48708</name>
</gene>
<accession>X1J9Y3</accession>
<protein>
    <submittedName>
        <fullName evidence="1">Uncharacterized protein</fullName>
    </submittedName>
</protein>
<dbReference type="EMBL" id="BARU01030728">
    <property type="protein sequence ID" value="GAH66558.1"/>
    <property type="molecule type" value="Genomic_DNA"/>
</dbReference>
<comment type="caution">
    <text evidence="1">The sequence shown here is derived from an EMBL/GenBank/DDBJ whole genome shotgun (WGS) entry which is preliminary data.</text>
</comment>